<organism evidence="1 2">
    <name type="scientific">Taxus chinensis</name>
    <name type="common">Chinese yew</name>
    <name type="synonym">Taxus wallichiana var. chinensis</name>
    <dbReference type="NCBI Taxonomy" id="29808"/>
    <lineage>
        <taxon>Eukaryota</taxon>
        <taxon>Viridiplantae</taxon>
        <taxon>Streptophyta</taxon>
        <taxon>Embryophyta</taxon>
        <taxon>Tracheophyta</taxon>
        <taxon>Spermatophyta</taxon>
        <taxon>Pinopsida</taxon>
        <taxon>Pinidae</taxon>
        <taxon>Conifers II</taxon>
        <taxon>Cupressales</taxon>
        <taxon>Taxaceae</taxon>
        <taxon>Taxus</taxon>
    </lineage>
</organism>
<feature type="non-terminal residue" evidence="1">
    <location>
        <position position="80"/>
    </location>
</feature>
<dbReference type="AlphaFoldDB" id="A0AA38CMU2"/>
<dbReference type="EMBL" id="JAHRHJ020000009">
    <property type="protein sequence ID" value="KAH9302582.1"/>
    <property type="molecule type" value="Genomic_DNA"/>
</dbReference>
<keyword evidence="2" id="KW-1185">Reference proteome</keyword>
<comment type="caution">
    <text evidence="1">The sequence shown here is derived from an EMBL/GenBank/DDBJ whole genome shotgun (WGS) entry which is preliminary data.</text>
</comment>
<proteinExistence type="predicted"/>
<accession>A0AA38CMU2</accession>
<name>A0AA38CMU2_TAXCH</name>
<sequence length="80" mass="9331">REFPQNVVCSWCGKQHKFEECPQLYEHMSKNYKKNDKGAGMIKVQRVVEDQWMPKIVPDPEMLPVLVTTHAKVARAHEIP</sequence>
<gene>
    <name evidence="1" type="ORF">KI387_014165</name>
</gene>
<feature type="non-terminal residue" evidence="1">
    <location>
        <position position="1"/>
    </location>
</feature>
<dbReference type="Proteomes" id="UP000824469">
    <property type="component" value="Unassembled WGS sequence"/>
</dbReference>
<reference evidence="1 2" key="1">
    <citation type="journal article" date="2021" name="Nat. Plants">
        <title>The Taxus genome provides insights into paclitaxel biosynthesis.</title>
        <authorList>
            <person name="Xiong X."/>
            <person name="Gou J."/>
            <person name="Liao Q."/>
            <person name="Li Y."/>
            <person name="Zhou Q."/>
            <person name="Bi G."/>
            <person name="Li C."/>
            <person name="Du R."/>
            <person name="Wang X."/>
            <person name="Sun T."/>
            <person name="Guo L."/>
            <person name="Liang H."/>
            <person name="Lu P."/>
            <person name="Wu Y."/>
            <person name="Zhang Z."/>
            <person name="Ro D.K."/>
            <person name="Shang Y."/>
            <person name="Huang S."/>
            <person name="Yan J."/>
        </authorList>
    </citation>
    <scope>NUCLEOTIDE SEQUENCE [LARGE SCALE GENOMIC DNA]</scope>
    <source>
        <strain evidence="1">Ta-2019</strain>
    </source>
</reference>
<evidence type="ECO:0000313" key="2">
    <source>
        <dbReference type="Proteomes" id="UP000824469"/>
    </source>
</evidence>
<protein>
    <submittedName>
        <fullName evidence="1">Uncharacterized protein</fullName>
    </submittedName>
</protein>
<evidence type="ECO:0000313" key="1">
    <source>
        <dbReference type="EMBL" id="KAH9302582.1"/>
    </source>
</evidence>